<evidence type="ECO:0000256" key="1">
    <source>
        <dbReference type="ARBA" id="ARBA00001961"/>
    </source>
</evidence>
<dbReference type="InterPro" id="IPR045054">
    <property type="entry name" value="P4HA-like"/>
</dbReference>
<keyword evidence="5" id="KW-0408">Iron</keyword>
<evidence type="ECO:0000313" key="9">
    <source>
        <dbReference type="Proteomes" id="UP000626109"/>
    </source>
</evidence>
<keyword evidence="4" id="KW-0560">Oxidoreductase</keyword>
<dbReference type="GO" id="GO:0004656">
    <property type="term" value="F:procollagen-proline 4-dioxygenase activity"/>
    <property type="evidence" value="ECO:0007669"/>
    <property type="project" value="TreeGrafter"/>
</dbReference>
<dbReference type="GO" id="GO:0005506">
    <property type="term" value="F:iron ion binding"/>
    <property type="evidence" value="ECO:0007669"/>
    <property type="project" value="InterPro"/>
</dbReference>
<dbReference type="Gene3D" id="2.60.120.620">
    <property type="entry name" value="q2cbj1_9rhob like domain"/>
    <property type="match status" value="1"/>
</dbReference>
<comment type="cofactor">
    <cofactor evidence="1">
        <name>L-ascorbate</name>
        <dbReference type="ChEBI" id="CHEBI:38290"/>
    </cofactor>
</comment>
<feature type="domain" description="Prolyl 4-hydroxylase alpha subunit" evidence="7">
    <location>
        <begin position="144"/>
        <end position="319"/>
    </location>
</feature>
<dbReference type="GO" id="GO:0031418">
    <property type="term" value="F:L-ascorbic acid binding"/>
    <property type="evidence" value="ECO:0007669"/>
    <property type="project" value="InterPro"/>
</dbReference>
<dbReference type="Proteomes" id="UP000626109">
    <property type="component" value="Unassembled WGS sequence"/>
</dbReference>
<proteinExistence type="predicted"/>
<protein>
    <recommendedName>
        <fullName evidence="7">Prolyl 4-hydroxylase alpha subunit domain-containing protein</fullName>
    </recommendedName>
</protein>
<dbReference type="PANTHER" id="PTHR10869:SF246">
    <property type="entry name" value="TRANSMEMBRANE PROLYL 4-HYDROXYLASE"/>
    <property type="match status" value="1"/>
</dbReference>
<accession>A0A813JFF0</accession>
<reference evidence="8" key="1">
    <citation type="submission" date="2021-02" db="EMBL/GenBank/DDBJ databases">
        <authorList>
            <person name="Dougan E. K."/>
            <person name="Rhodes N."/>
            <person name="Thang M."/>
            <person name="Chan C."/>
        </authorList>
    </citation>
    <scope>NUCLEOTIDE SEQUENCE</scope>
</reference>
<evidence type="ECO:0000256" key="5">
    <source>
        <dbReference type="ARBA" id="ARBA00023004"/>
    </source>
</evidence>
<comment type="caution">
    <text evidence="8">The sequence shown here is derived from an EMBL/GenBank/DDBJ whole genome shotgun (WGS) entry which is preliminary data.</text>
</comment>
<keyword evidence="2" id="KW-0479">Metal-binding</keyword>
<dbReference type="InterPro" id="IPR044862">
    <property type="entry name" value="Pro_4_hyd_alph_FE2OG_OXY"/>
</dbReference>
<feature type="signal peptide" evidence="6">
    <location>
        <begin position="1"/>
        <end position="19"/>
    </location>
</feature>
<dbReference type="PANTHER" id="PTHR10869">
    <property type="entry name" value="PROLYL 4-HYDROXYLASE ALPHA SUBUNIT"/>
    <property type="match status" value="1"/>
</dbReference>
<evidence type="ECO:0000256" key="4">
    <source>
        <dbReference type="ARBA" id="ARBA00023002"/>
    </source>
</evidence>
<evidence type="ECO:0000256" key="2">
    <source>
        <dbReference type="ARBA" id="ARBA00022723"/>
    </source>
</evidence>
<keyword evidence="3" id="KW-0223">Dioxygenase</keyword>
<evidence type="ECO:0000259" key="7">
    <source>
        <dbReference type="SMART" id="SM00702"/>
    </source>
</evidence>
<dbReference type="EMBL" id="CAJNNW010024675">
    <property type="protein sequence ID" value="CAE8673671.1"/>
    <property type="molecule type" value="Genomic_DNA"/>
</dbReference>
<keyword evidence="6" id="KW-0732">Signal</keyword>
<dbReference type="SMART" id="SM00702">
    <property type="entry name" value="P4Hc"/>
    <property type="match status" value="1"/>
</dbReference>
<evidence type="ECO:0000256" key="3">
    <source>
        <dbReference type="ARBA" id="ARBA00022964"/>
    </source>
</evidence>
<name>A0A813JFF0_POLGL</name>
<evidence type="ECO:0000313" key="8">
    <source>
        <dbReference type="EMBL" id="CAE8673671.1"/>
    </source>
</evidence>
<gene>
    <name evidence="8" type="ORF">PGLA2088_LOCUS18634</name>
</gene>
<sequence>MSALMSAFAVASAAPAIGAQWSSWQLGAQGCGSSCSSSSRRSPHFALGGQPIAVPLRGLPMPGNASTLVLAGVLGLGAALGSRQTLRPRRGLAPDAPEMPLDQLVEVDGEYLTSLAPEKLVALQRMFPTLDVQQPGLRLVSEDPPIFILEDIISEETCALFVESMRGKDGQFPERLGQSNLPALPSWLGAAKTVLRGVPVLDWLGNPTVRWTYRSRLLLTDMLQKVTKDYGLDLLQGAANIKHYRQDQWLPVHIDYNHATMMAYLNDVGEGGHTLFPTLGIKVKPRKGSAMVWPNQPSLKHAGDRVTQGEKWVLFYNWPAEQNWEYDDNFDFND</sequence>
<organism evidence="8 9">
    <name type="scientific">Polarella glacialis</name>
    <name type="common">Dinoflagellate</name>
    <dbReference type="NCBI Taxonomy" id="89957"/>
    <lineage>
        <taxon>Eukaryota</taxon>
        <taxon>Sar</taxon>
        <taxon>Alveolata</taxon>
        <taxon>Dinophyceae</taxon>
        <taxon>Suessiales</taxon>
        <taxon>Suessiaceae</taxon>
        <taxon>Polarella</taxon>
    </lineage>
</organism>
<dbReference type="GO" id="GO:0005783">
    <property type="term" value="C:endoplasmic reticulum"/>
    <property type="evidence" value="ECO:0007669"/>
    <property type="project" value="TreeGrafter"/>
</dbReference>
<dbReference type="Pfam" id="PF13640">
    <property type="entry name" value="2OG-FeII_Oxy_3"/>
    <property type="match status" value="1"/>
</dbReference>
<dbReference type="AlphaFoldDB" id="A0A813JFF0"/>
<dbReference type="InterPro" id="IPR006620">
    <property type="entry name" value="Pro_4_hyd_alph"/>
</dbReference>
<feature type="chain" id="PRO_5032540148" description="Prolyl 4-hydroxylase alpha subunit domain-containing protein" evidence="6">
    <location>
        <begin position="20"/>
        <end position="334"/>
    </location>
</feature>
<evidence type="ECO:0000256" key="6">
    <source>
        <dbReference type="SAM" id="SignalP"/>
    </source>
</evidence>